<gene>
    <name evidence="1" type="ORF">QQ020_28105</name>
</gene>
<evidence type="ECO:0000313" key="2">
    <source>
        <dbReference type="Proteomes" id="UP001172083"/>
    </source>
</evidence>
<dbReference type="RefSeq" id="WP_346761309.1">
    <property type="nucleotide sequence ID" value="NZ_JAUJEB010000007.1"/>
</dbReference>
<dbReference type="Proteomes" id="UP001172083">
    <property type="component" value="Unassembled WGS sequence"/>
</dbReference>
<keyword evidence="2" id="KW-1185">Reference proteome</keyword>
<evidence type="ECO:0000313" key="1">
    <source>
        <dbReference type="EMBL" id="MDN5215974.1"/>
    </source>
</evidence>
<accession>A0ABT8LDY1</accession>
<dbReference type="EMBL" id="JAUJEB010000007">
    <property type="protein sequence ID" value="MDN5215974.1"/>
    <property type="molecule type" value="Genomic_DNA"/>
</dbReference>
<proteinExistence type="predicted"/>
<comment type="caution">
    <text evidence="1">The sequence shown here is derived from an EMBL/GenBank/DDBJ whole genome shotgun (WGS) entry which is preliminary data.</text>
</comment>
<name>A0ABT8LDY1_9BACT</name>
<protein>
    <submittedName>
        <fullName evidence="1">Uncharacterized protein</fullName>
    </submittedName>
</protein>
<organism evidence="1 2">
    <name type="scientific">Agaribacillus aureus</name>
    <dbReference type="NCBI Taxonomy" id="3051825"/>
    <lineage>
        <taxon>Bacteria</taxon>
        <taxon>Pseudomonadati</taxon>
        <taxon>Bacteroidota</taxon>
        <taxon>Cytophagia</taxon>
        <taxon>Cytophagales</taxon>
        <taxon>Splendidivirgaceae</taxon>
        <taxon>Agaribacillus</taxon>
    </lineage>
</organism>
<reference evidence="1" key="1">
    <citation type="submission" date="2023-06" db="EMBL/GenBank/DDBJ databases">
        <title>Genomic of Agaribacillus aureum.</title>
        <authorList>
            <person name="Wang G."/>
        </authorList>
    </citation>
    <scope>NUCLEOTIDE SEQUENCE</scope>
    <source>
        <strain evidence="1">BMA12</strain>
    </source>
</reference>
<sequence length="128" mass="14915">MKTKNQILGDLLQGVIDQAKYFLREHLEFYPVSVALNNKNKIQAIALYEGEDKPKTSEYLKRLEKFLETEYDSFGIGVNVQIQNADHDKPIDAIEIKLWYKGENYQSCFLPYQFNANGSIEYGELYSY</sequence>